<dbReference type="GeneID" id="7051881"/>
<evidence type="ECO:0000259" key="8">
    <source>
        <dbReference type="PROSITE" id="PS50102"/>
    </source>
</evidence>
<reference evidence="9 11" key="1">
    <citation type="journal article" date="2011" name="Science">
        <title>Comparative functional genomics of the fission yeasts.</title>
        <authorList>
            <person name="Rhind N."/>
            <person name="Chen Z."/>
            <person name="Yassour M."/>
            <person name="Thompson D.A."/>
            <person name="Haas B.J."/>
            <person name="Habib N."/>
            <person name="Wapinski I."/>
            <person name="Roy S."/>
            <person name="Lin M.F."/>
            <person name="Heiman D.I."/>
            <person name="Young S.K."/>
            <person name="Furuya K."/>
            <person name="Guo Y."/>
            <person name="Pidoux A."/>
            <person name="Chen H.M."/>
            <person name="Robbertse B."/>
            <person name="Goldberg J.M."/>
            <person name="Aoki K."/>
            <person name="Bayne E.H."/>
            <person name="Berlin A.M."/>
            <person name="Desjardins C.A."/>
            <person name="Dobbs E."/>
            <person name="Dukaj L."/>
            <person name="Fan L."/>
            <person name="FitzGerald M.G."/>
            <person name="French C."/>
            <person name="Gujja S."/>
            <person name="Hansen K."/>
            <person name="Keifenheim D."/>
            <person name="Levin J.Z."/>
            <person name="Mosher R.A."/>
            <person name="Mueller C.A."/>
            <person name="Pfiffner J."/>
            <person name="Priest M."/>
            <person name="Russ C."/>
            <person name="Smialowska A."/>
            <person name="Swoboda P."/>
            <person name="Sykes S.M."/>
            <person name="Vaughn M."/>
            <person name="Vengrova S."/>
            <person name="Yoder R."/>
            <person name="Zeng Q."/>
            <person name="Allshire R."/>
            <person name="Baulcombe D."/>
            <person name="Birren B.W."/>
            <person name="Brown W."/>
            <person name="Ekwall K."/>
            <person name="Kellis M."/>
            <person name="Leatherwood J."/>
            <person name="Levin H."/>
            <person name="Margalit H."/>
            <person name="Martienssen R."/>
            <person name="Nieduszynski C.A."/>
            <person name="Spatafora J.W."/>
            <person name="Friedman N."/>
            <person name="Dalgaard J.Z."/>
            <person name="Baumann P."/>
            <person name="Niki H."/>
            <person name="Regev A."/>
            <person name="Nusbaum C."/>
        </authorList>
    </citation>
    <scope>NUCLEOTIDE SEQUENCE [LARGE SCALE GENOMIC DNA]</scope>
    <source>
        <strain evidence="11">yFS275 / FY16936</strain>
    </source>
</reference>
<dbReference type="GO" id="GO:0000480">
    <property type="term" value="P:endonucleolytic cleavage in 5'-ETS of tricistronic rRNA transcript (SSU-rRNA, 5.8S rRNA, LSU-rRNA)"/>
    <property type="evidence" value="ECO:0000318"/>
    <property type="project" value="GO_Central"/>
</dbReference>
<dbReference type="SMART" id="SM00360">
    <property type="entry name" value="RRM"/>
    <property type="match status" value="1"/>
</dbReference>
<feature type="compositionally biased region" description="Basic residues" evidence="7">
    <location>
        <begin position="93"/>
        <end position="102"/>
    </location>
</feature>
<feature type="compositionally biased region" description="Acidic residues" evidence="7">
    <location>
        <begin position="12"/>
        <end position="25"/>
    </location>
</feature>
<dbReference type="PROSITE" id="PS50102">
    <property type="entry name" value="RRM"/>
    <property type="match status" value="1"/>
</dbReference>
<dbReference type="OMA" id="ENTEFHD"/>
<evidence type="ECO:0000313" key="9">
    <source>
        <dbReference type="EMBL" id="EEB09325.1"/>
    </source>
</evidence>
<dbReference type="SUPFAM" id="SSF54928">
    <property type="entry name" value="RNA-binding domain, RBD"/>
    <property type="match status" value="1"/>
</dbReference>
<comment type="similarity">
    <text evidence="2">Belongs to the ESF2/ABP1 family.</text>
</comment>
<evidence type="ECO:0000256" key="1">
    <source>
        <dbReference type="ARBA" id="ARBA00004604"/>
    </source>
</evidence>
<keyword evidence="11" id="KW-1185">Reference proteome</keyword>
<dbReference type="GO" id="GO:0005730">
    <property type="term" value="C:nucleolus"/>
    <property type="evidence" value="ECO:0000318"/>
    <property type="project" value="GO_Central"/>
</dbReference>
<dbReference type="eggNOG" id="KOG3152">
    <property type="taxonomic scope" value="Eukaryota"/>
</dbReference>
<dbReference type="Pfam" id="PF00076">
    <property type="entry name" value="RRM_1"/>
    <property type="match status" value="1"/>
</dbReference>
<feature type="region of interest" description="Disordered" evidence="7">
    <location>
        <begin position="1"/>
        <end position="109"/>
    </location>
</feature>
<evidence type="ECO:0000313" key="11">
    <source>
        <dbReference type="Proteomes" id="UP000001744"/>
    </source>
</evidence>
<evidence type="ECO:0000256" key="6">
    <source>
        <dbReference type="PROSITE-ProRule" id="PRU00176"/>
    </source>
</evidence>
<dbReference type="RefSeq" id="XP_002175618.1">
    <property type="nucleotide sequence ID" value="XM_002175582.2"/>
</dbReference>
<dbReference type="GO" id="GO:0034462">
    <property type="term" value="P:small-subunit processome assembly"/>
    <property type="evidence" value="ECO:0000318"/>
    <property type="project" value="GO_Central"/>
</dbReference>
<dbReference type="PANTHER" id="PTHR12311">
    <property type="entry name" value="ACTIVATOR OF BASAL TRANSCRIPTION 1"/>
    <property type="match status" value="1"/>
</dbReference>
<evidence type="ECO:0000256" key="2">
    <source>
        <dbReference type="ARBA" id="ARBA00005819"/>
    </source>
</evidence>
<protein>
    <recommendedName>
        <fullName evidence="5">18S rRNA factor 2</fullName>
    </recommendedName>
</protein>
<dbReference type="Proteomes" id="UP000001744">
    <property type="component" value="Unassembled WGS sequence"/>
</dbReference>
<feature type="region of interest" description="Disordered" evidence="7">
    <location>
        <begin position="265"/>
        <end position="328"/>
    </location>
</feature>
<dbReference type="InterPro" id="IPR000504">
    <property type="entry name" value="RRM_dom"/>
</dbReference>
<evidence type="ECO:0000256" key="5">
    <source>
        <dbReference type="ARBA" id="ARBA00032634"/>
    </source>
</evidence>
<evidence type="ECO:0000313" key="10">
    <source>
        <dbReference type="JaponicusDB" id="SJAG_04524"/>
    </source>
</evidence>
<dbReference type="EMBL" id="KE651168">
    <property type="protein sequence ID" value="EEB09325.1"/>
    <property type="molecule type" value="Genomic_DNA"/>
</dbReference>
<dbReference type="InterPro" id="IPR035979">
    <property type="entry name" value="RBD_domain_sf"/>
</dbReference>
<dbReference type="GO" id="GO:0000447">
    <property type="term" value="P:endonucleolytic cleavage in ITS1 to separate SSU-rRNA from 5.8S rRNA and LSU-rRNA from tricistronic rRNA transcript (SSU-rRNA, 5.8S rRNA, LSU-rRNA)"/>
    <property type="evidence" value="ECO:0000318"/>
    <property type="project" value="GO_Central"/>
</dbReference>
<dbReference type="GO" id="GO:0003723">
    <property type="term" value="F:RNA binding"/>
    <property type="evidence" value="ECO:0000318"/>
    <property type="project" value="GO_Central"/>
</dbReference>
<dbReference type="GO" id="GO:0000472">
    <property type="term" value="P:endonucleolytic cleavage to generate mature 5'-end of SSU-rRNA from (SSU-rRNA, 5.8S rRNA, LSU-rRNA)"/>
    <property type="evidence" value="ECO:0000318"/>
    <property type="project" value="GO_Central"/>
</dbReference>
<dbReference type="PANTHER" id="PTHR12311:SF7">
    <property type="entry name" value="ACTIVATOR OF BASAL TRANSCRIPTION 1"/>
    <property type="match status" value="1"/>
</dbReference>
<evidence type="ECO:0000256" key="4">
    <source>
        <dbReference type="ARBA" id="ARBA00023242"/>
    </source>
</evidence>
<feature type="domain" description="RRM" evidence="8">
    <location>
        <begin position="120"/>
        <end position="202"/>
    </location>
</feature>
<proteinExistence type="inferred from homology"/>
<dbReference type="InterPro" id="IPR039119">
    <property type="entry name" value="ABT1/Esf2"/>
</dbReference>
<dbReference type="Gene3D" id="3.30.70.330">
    <property type="match status" value="1"/>
</dbReference>
<dbReference type="VEuPathDB" id="FungiDB:SJAG_04524"/>
<feature type="compositionally biased region" description="Acidic residues" evidence="7">
    <location>
        <begin position="56"/>
        <end position="67"/>
    </location>
</feature>
<sequence>MSAAEKLLLGTEDAEEEFYSDEEHQEESRFKGIVSSKRENSRDDDHDLGSDAEFYGMDESDEEEEGAADGKREGESNSELGSDDEGQEVGSRKSSKKSKKIAKISPEEVEKARKAIKRSGVVYLSRIPPYMSPQKLRHLLSAYGKIGRIYLAPESAKKHAARVKNGGNKRTLYEEGWVEFESKRVAKTVAAMLNTQTIGGKKSNWYHDDIWNIKYLPKFKWHHLTEQIAAENAARATRLKLEIQQGNKELKEYVRNVERAKMIENMQKKRKERSETEGESAPPVEPANNDNSKQLRRFFHQKSASSHRILPKSGQDSEKVQNVLRRVL</sequence>
<comment type="subcellular location">
    <subcellularLocation>
        <location evidence="1">Nucleus</location>
        <location evidence="1">Nucleolus</location>
    </subcellularLocation>
</comment>
<feature type="compositionally biased region" description="Basic and acidic residues" evidence="7">
    <location>
        <begin position="26"/>
        <end position="49"/>
    </location>
</feature>
<dbReference type="STRING" id="402676.B6K721"/>
<dbReference type="InterPro" id="IPR012677">
    <property type="entry name" value="Nucleotide-bd_a/b_plait_sf"/>
</dbReference>
<dbReference type="OrthoDB" id="287393at2759"/>
<evidence type="ECO:0000256" key="7">
    <source>
        <dbReference type="SAM" id="MobiDB-lite"/>
    </source>
</evidence>
<dbReference type="AlphaFoldDB" id="B6K721"/>
<keyword evidence="3 6" id="KW-0694">RNA-binding</keyword>
<gene>
    <name evidence="10" type="primary">esf2</name>
    <name evidence="9" type="ORF">SJAG_04524</name>
</gene>
<organism evidence="9 11">
    <name type="scientific">Schizosaccharomyces japonicus (strain yFS275 / FY16936)</name>
    <name type="common">Fission yeast</name>
    <dbReference type="NCBI Taxonomy" id="402676"/>
    <lineage>
        <taxon>Eukaryota</taxon>
        <taxon>Fungi</taxon>
        <taxon>Dikarya</taxon>
        <taxon>Ascomycota</taxon>
        <taxon>Taphrinomycotina</taxon>
        <taxon>Schizosaccharomycetes</taxon>
        <taxon>Schizosaccharomycetales</taxon>
        <taxon>Schizosaccharomycetaceae</taxon>
        <taxon>Schizosaccharomyces</taxon>
    </lineage>
</organism>
<dbReference type="HOGENOM" id="CLU_054086_0_1_1"/>
<dbReference type="InterPro" id="IPR034353">
    <property type="entry name" value="ABT1/ESF2_RRM"/>
</dbReference>
<accession>B6K721</accession>
<evidence type="ECO:0000256" key="3">
    <source>
        <dbReference type="ARBA" id="ARBA00022884"/>
    </source>
</evidence>
<keyword evidence="4" id="KW-0539">Nucleus</keyword>
<name>B6K721_SCHJY</name>
<dbReference type="CDD" id="cd12263">
    <property type="entry name" value="RRM_ABT1_like"/>
    <property type="match status" value="1"/>
</dbReference>
<dbReference type="JaponicusDB" id="SJAG_04524">
    <property type="gene designation" value="esf2"/>
</dbReference>